<comment type="caution">
    <text evidence="2">The sequence shown here is derived from an EMBL/GenBank/DDBJ whole genome shotgun (WGS) entry which is preliminary data.</text>
</comment>
<dbReference type="Proteomes" id="UP000177622">
    <property type="component" value="Unassembled WGS sequence"/>
</dbReference>
<accession>A0A1F5L5H6</accession>
<keyword evidence="3" id="KW-1185">Reference proteome</keyword>
<dbReference type="EMBL" id="LXJU01000028">
    <property type="protein sequence ID" value="OGE48465.1"/>
    <property type="molecule type" value="Genomic_DNA"/>
</dbReference>
<dbReference type="RefSeq" id="XP_022483920.1">
    <property type="nucleotide sequence ID" value="XM_022636252.1"/>
</dbReference>
<evidence type="ECO:0000313" key="2">
    <source>
        <dbReference type="EMBL" id="OGE48465.1"/>
    </source>
</evidence>
<evidence type="ECO:0000313" key="3">
    <source>
        <dbReference type="Proteomes" id="UP000177622"/>
    </source>
</evidence>
<reference evidence="2 3" key="1">
    <citation type="journal article" date="2016" name="Sci. Rep.">
        <title>Penicillium arizonense, a new, genome sequenced fungal species, reveals a high chemical diversity in secreted metabolites.</title>
        <authorList>
            <person name="Grijseels S."/>
            <person name="Nielsen J.C."/>
            <person name="Randelovic M."/>
            <person name="Nielsen J."/>
            <person name="Nielsen K.F."/>
            <person name="Workman M."/>
            <person name="Frisvad J.C."/>
        </authorList>
    </citation>
    <scope>NUCLEOTIDE SEQUENCE [LARGE SCALE GENOMIC DNA]</scope>
    <source>
        <strain evidence="2 3">CBS 141311</strain>
    </source>
</reference>
<dbReference type="GeneID" id="34580986"/>
<gene>
    <name evidence="2" type="ORF">PENARI_c028G12033</name>
</gene>
<dbReference type="AlphaFoldDB" id="A0A1F5L5H6"/>
<name>A0A1F5L5H6_PENAI</name>
<feature type="region of interest" description="Disordered" evidence="1">
    <location>
        <begin position="90"/>
        <end position="109"/>
    </location>
</feature>
<protein>
    <submittedName>
        <fullName evidence="2">Uncharacterized protein</fullName>
    </submittedName>
</protein>
<evidence type="ECO:0000256" key="1">
    <source>
        <dbReference type="SAM" id="MobiDB-lite"/>
    </source>
</evidence>
<organism evidence="2 3">
    <name type="scientific">Penicillium arizonense</name>
    <dbReference type="NCBI Taxonomy" id="1835702"/>
    <lineage>
        <taxon>Eukaryota</taxon>
        <taxon>Fungi</taxon>
        <taxon>Dikarya</taxon>
        <taxon>Ascomycota</taxon>
        <taxon>Pezizomycotina</taxon>
        <taxon>Eurotiomycetes</taxon>
        <taxon>Eurotiomycetidae</taxon>
        <taxon>Eurotiales</taxon>
        <taxon>Aspergillaceae</taxon>
        <taxon>Penicillium</taxon>
    </lineage>
</organism>
<sequence length="143" mass="15711">MTSGEAAYPVCVTWASGGAPMDSPGTLFLWRVDPIANTGCIDIKVGSWRACEESAAIEASDISWTRSMPNTLKGPHLRAAASDNHETRAQWRSGQMPIPVQETLPPRGRGARSLAYYEPREPKTNDNVSALWIRMELKPLMKA</sequence>
<proteinExistence type="predicted"/>